<evidence type="ECO:0000256" key="14">
    <source>
        <dbReference type="RuleBase" id="RU000504"/>
    </source>
</evidence>
<dbReference type="Gene3D" id="3.40.1380.20">
    <property type="entry name" value="Pyruvate kinase, C-terminal domain"/>
    <property type="match status" value="1"/>
</dbReference>
<dbReference type="Pfam" id="PF02887">
    <property type="entry name" value="PK_C"/>
    <property type="match status" value="1"/>
</dbReference>
<comment type="catalytic activity">
    <reaction evidence="13 14">
        <text>pyruvate + ATP = phosphoenolpyruvate + ADP + H(+)</text>
        <dbReference type="Rhea" id="RHEA:18157"/>
        <dbReference type="ChEBI" id="CHEBI:15361"/>
        <dbReference type="ChEBI" id="CHEBI:15378"/>
        <dbReference type="ChEBI" id="CHEBI:30616"/>
        <dbReference type="ChEBI" id="CHEBI:58702"/>
        <dbReference type="ChEBI" id="CHEBI:456216"/>
        <dbReference type="EC" id="2.7.1.40"/>
    </reaction>
</comment>
<evidence type="ECO:0000259" key="17">
    <source>
        <dbReference type="Pfam" id="PF02887"/>
    </source>
</evidence>
<evidence type="ECO:0000313" key="18">
    <source>
        <dbReference type="EMBL" id="KAG2492389.1"/>
    </source>
</evidence>
<dbReference type="AlphaFoldDB" id="A0A835XZ44"/>
<feature type="domain" description="Pyruvate kinase barrel" evidence="16">
    <location>
        <begin position="28"/>
        <end position="378"/>
    </location>
</feature>
<evidence type="ECO:0000313" key="19">
    <source>
        <dbReference type="Proteomes" id="UP000612055"/>
    </source>
</evidence>
<keyword evidence="12" id="KW-0670">Pyruvate</keyword>
<evidence type="ECO:0000256" key="5">
    <source>
        <dbReference type="ARBA" id="ARBA00022679"/>
    </source>
</evidence>
<feature type="region of interest" description="Disordered" evidence="15">
    <location>
        <begin position="667"/>
        <end position="710"/>
    </location>
</feature>
<dbReference type="InterPro" id="IPR001697">
    <property type="entry name" value="Pyr_Knase"/>
</dbReference>
<reference evidence="18" key="1">
    <citation type="journal article" date="2020" name="bioRxiv">
        <title>Comparative genomics of Chlamydomonas.</title>
        <authorList>
            <person name="Craig R.J."/>
            <person name="Hasan A.R."/>
            <person name="Ness R.W."/>
            <person name="Keightley P.D."/>
        </authorList>
    </citation>
    <scope>NUCLEOTIDE SEQUENCE</scope>
    <source>
        <strain evidence="18">CCAP 11/70</strain>
    </source>
</reference>
<dbReference type="SUPFAM" id="SSF51621">
    <property type="entry name" value="Phosphoenolpyruvate/pyruvate domain"/>
    <property type="match status" value="1"/>
</dbReference>
<proteinExistence type="inferred from homology"/>
<evidence type="ECO:0000259" key="16">
    <source>
        <dbReference type="Pfam" id="PF00224"/>
    </source>
</evidence>
<comment type="similarity">
    <text evidence="3 14">Belongs to the pyruvate kinase family.</text>
</comment>
<keyword evidence="5 14" id="KW-0808">Transferase</keyword>
<keyword evidence="7" id="KW-0547">Nucleotide-binding</keyword>
<evidence type="ECO:0000256" key="12">
    <source>
        <dbReference type="ARBA" id="ARBA00023317"/>
    </source>
</evidence>
<dbReference type="PANTHER" id="PTHR11817">
    <property type="entry name" value="PYRUVATE KINASE"/>
    <property type="match status" value="1"/>
</dbReference>
<sequence>MKAKTHFFKDLDLTSILIPEEGSAFTGTKVVCTVGPSCQEVDVMCEMLHNGLAGCRVDLTWGPLEFHRKSLQQLQLAMRKSRRLCCTMVDTLGRELMIRRQVKIGEDGWPIHEESFAVTAGQKVTITTRADVDASGSASGAVLPITYSKFTEMAVKGDTVYIGRYLVCGADSASLYLEVVDVQGDDVICIAKNDAVLDGLLTVFHAERSTEGLANVQNDLPLLSEYDKECLQILAQEFEIDFLSLSYTREAEDVREARRFLDSIGMSNTKILAKLESRQSLLNFQGILNEADGIIISRGNLGLDCVPEKMALVQKTLVQACNLVGKPVLLTRVVDTMINTPRPTRAEATDVANAVLDGVDGILLGAETLRGKYPVETITTICSIARAAEKVFDHHYHYEHLMEVAIDVGDMAGPAPEAGSESEEGPTPSGAVVEGAHGAGKRGGHHRTTSGASGLRRDDSWNSVTSAGAHHQLPSLGMAAKTMARFSQVASGTSLAGMGYGHAATSGAAYNRSPYISKLESIASSAVRAADRVGASLIVVYTHTGKTAQLVAKYRPPMPILTLVVPHLVSDQLKWRLEGRSSARQCLISRSLLPVLAAPSPSGDQLLQEAVVMASRVGLVKPHDHVVCVQRIHDDFCVKIISVDELGAGIKQDDTVLQHSVFGQTSPDVNYSNTSSAASAHRGNPPPQHASGYDSPRAPRSNPIGNKFGPMPPAAVLTSSSFSASQTGSFVAATPTGAAPGAL</sequence>
<dbReference type="GO" id="GO:0030955">
    <property type="term" value="F:potassium ion binding"/>
    <property type="evidence" value="ECO:0007669"/>
    <property type="project" value="InterPro"/>
</dbReference>
<dbReference type="GO" id="GO:0005524">
    <property type="term" value="F:ATP binding"/>
    <property type="evidence" value="ECO:0007669"/>
    <property type="project" value="UniProtKB-KW"/>
</dbReference>
<dbReference type="InterPro" id="IPR036918">
    <property type="entry name" value="Pyrv_Knase_C_sf"/>
</dbReference>
<evidence type="ECO:0000256" key="10">
    <source>
        <dbReference type="ARBA" id="ARBA00022842"/>
    </source>
</evidence>
<evidence type="ECO:0000256" key="1">
    <source>
        <dbReference type="ARBA" id="ARBA00001958"/>
    </source>
</evidence>
<organism evidence="18 19">
    <name type="scientific">Edaphochlamys debaryana</name>
    <dbReference type="NCBI Taxonomy" id="47281"/>
    <lineage>
        <taxon>Eukaryota</taxon>
        <taxon>Viridiplantae</taxon>
        <taxon>Chlorophyta</taxon>
        <taxon>core chlorophytes</taxon>
        <taxon>Chlorophyceae</taxon>
        <taxon>CS clade</taxon>
        <taxon>Chlamydomonadales</taxon>
        <taxon>Chlamydomonadales incertae sedis</taxon>
        <taxon>Edaphochlamys</taxon>
    </lineage>
</organism>
<evidence type="ECO:0000256" key="13">
    <source>
        <dbReference type="ARBA" id="ARBA00048152"/>
    </source>
</evidence>
<dbReference type="PRINTS" id="PR01050">
    <property type="entry name" value="PYRUVTKNASE"/>
</dbReference>
<comment type="cofactor">
    <cofactor evidence="1">
        <name>K(+)</name>
        <dbReference type="ChEBI" id="CHEBI:29103"/>
    </cofactor>
</comment>
<evidence type="ECO:0000256" key="6">
    <source>
        <dbReference type="ARBA" id="ARBA00022723"/>
    </source>
</evidence>
<dbReference type="SUPFAM" id="SSF52935">
    <property type="entry name" value="PK C-terminal domain-like"/>
    <property type="match status" value="1"/>
</dbReference>
<evidence type="ECO:0000256" key="9">
    <source>
        <dbReference type="ARBA" id="ARBA00022840"/>
    </source>
</evidence>
<dbReference type="Gene3D" id="2.40.33.10">
    <property type="entry name" value="PK beta-barrel domain-like"/>
    <property type="match status" value="1"/>
</dbReference>
<protein>
    <recommendedName>
        <fullName evidence="4 14">Pyruvate kinase</fullName>
        <ecNumber evidence="4 14">2.7.1.40</ecNumber>
    </recommendedName>
</protein>
<keyword evidence="9" id="KW-0067">ATP-binding</keyword>
<dbReference type="InterPro" id="IPR015793">
    <property type="entry name" value="Pyrv_Knase_brl"/>
</dbReference>
<dbReference type="OrthoDB" id="108365at2759"/>
<dbReference type="Gene3D" id="3.20.20.60">
    <property type="entry name" value="Phosphoenolpyruvate-binding domains"/>
    <property type="match status" value="1"/>
</dbReference>
<dbReference type="InterPro" id="IPR040442">
    <property type="entry name" value="Pyrv_kinase-like_dom_sf"/>
</dbReference>
<evidence type="ECO:0000256" key="2">
    <source>
        <dbReference type="ARBA" id="ARBA00004997"/>
    </source>
</evidence>
<evidence type="ECO:0000256" key="15">
    <source>
        <dbReference type="SAM" id="MobiDB-lite"/>
    </source>
</evidence>
<evidence type="ECO:0000256" key="7">
    <source>
        <dbReference type="ARBA" id="ARBA00022741"/>
    </source>
</evidence>
<comment type="pathway">
    <text evidence="2 14">Carbohydrate degradation; glycolysis; pyruvate from D-glyceraldehyde 3-phosphate: step 5/5.</text>
</comment>
<dbReference type="Pfam" id="PF00224">
    <property type="entry name" value="PK"/>
    <property type="match status" value="1"/>
</dbReference>
<dbReference type="InterPro" id="IPR015813">
    <property type="entry name" value="Pyrv/PenolPyrv_kinase-like_dom"/>
</dbReference>
<evidence type="ECO:0000256" key="11">
    <source>
        <dbReference type="ARBA" id="ARBA00023152"/>
    </source>
</evidence>
<feature type="region of interest" description="Disordered" evidence="15">
    <location>
        <begin position="412"/>
        <end position="462"/>
    </location>
</feature>
<feature type="compositionally biased region" description="Basic residues" evidence="15">
    <location>
        <begin position="439"/>
        <end position="448"/>
    </location>
</feature>
<dbReference type="GO" id="GO:0000287">
    <property type="term" value="F:magnesium ion binding"/>
    <property type="evidence" value="ECO:0007669"/>
    <property type="project" value="InterPro"/>
</dbReference>
<name>A0A835XZ44_9CHLO</name>
<evidence type="ECO:0000256" key="3">
    <source>
        <dbReference type="ARBA" id="ARBA00008663"/>
    </source>
</evidence>
<feature type="compositionally biased region" description="Polar residues" evidence="15">
    <location>
        <begin position="667"/>
        <end position="678"/>
    </location>
</feature>
<dbReference type="EMBL" id="JAEHOE010000045">
    <property type="protein sequence ID" value="KAG2492389.1"/>
    <property type="molecule type" value="Genomic_DNA"/>
</dbReference>
<accession>A0A835XZ44</accession>
<keyword evidence="19" id="KW-1185">Reference proteome</keyword>
<keyword evidence="8 14" id="KW-0418">Kinase</keyword>
<dbReference type="InterPro" id="IPR015806">
    <property type="entry name" value="Pyrv_Knase_insert_dom_sf"/>
</dbReference>
<feature type="domain" description="Pyruvate kinase C-terminal" evidence="17">
    <location>
        <begin position="520"/>
        <end position="632"/>
    </location>
</feature>
<comment type="caution">
    <text evidence="18">The sequence shown here is derived from an EMBL/GenBank/DDBJ whole genome shotgun (WGS) entry which is preliminary data.</text>
</comment>
<dbReference type="UniPathway" id="UPA00109">
    <property type="reaction ID" value="UER00188"/>
</dbReference>
<evidence type="ECO:0000256" key="8">
    <source>
        <dbReference type="ARBA" id="ARBA00022777"/>
    </source>
</evidence>
<dbReference type="InterPro" id="IPR015795">
    <property type="entry name" value="Pyrv_Knase_C"/>
</dbReference>
<dbReference type="GO" id="GO:0016301">
    <property type="term" value="F:kinase activity"/>
    <property type="evidence" value="ECO:0007669"/>
    <property type="project" value="UniProtKB-KW"/>
</dbReference>
<dbReference type="GO" id="GO:0004743">
    <property type="term" value="F:pyruvate kinase activity"/>
    <property type="evidence" value="ECO:0007669"/>
    <property type="project" value="UniProtKB-EC"/>
</dbReference>
<evidence type="ECO:0000256" key="4">
    <source>
        <dbReference type="ARBA" id="ARBA00012142"/>
    </source>
</evidence>
<dbReference type="Proteomes" id="UP000612055">
    <property type="component" value="Unassembled WGS sequence"/>
</dbReference>
<keyword evidence="11 14" id="KW-0324">Glycolysis</keyword>
<dbReference type="EC" id="2.7.1.40" evidence="4 14"/>
<keyword evidence="6" id="KW-0479">Metal-binding</keyword>
<keyword evidence="10 14" id="KW-0460">Magnesium</keyword>
<gene>
    <name evidence="18" type="ORF">HYH03_009335</name>
</gene>